<sequence length="149" mass="16598">MSPKSNKKPEQSEQEALAQALTEQLSALSGQTTTAAKELSEIFRLEMQLTVDDTRRLLITWLAIIPAIILAWVSLGGLIAWCVYALSASVTWAISSFTLLQIALCITLLSMRKRFRNGIGFRRTKSHARRIIQEVSGEASDYDQPTRST</sequence>
<name>A0A1N7LZV4_9GAMM</name>
<evidence type="ECO:0000313" key="3">
    <source>
        <dbReference type="Proteomes" id="UP000185639"/>
    </source>
</evidence>
<gene>
    <name evidence="2" type="ORF">SAMN05421686_104331</name>
</gene>
<keyword evidence="1" id="KW-0472">Membrane</keyword>
<keyword evidence="3" id="KW-1185">Reference proteome</keyword>
<keyword evidence="1" id="KW-0812">Transmembrane</keyword>
<feature type="transmembrane region" description="Helical" evidence="1">
    <location>
        <begin position="92"/>
        <end position="111"/>
    </location>
</feature>
<evidence type="ECO:0000313" key="2">
    <source>
        <dbReference type="EMBL" id="SIS79343.1"/>
    </source>
</evidence>
<evidence type="ECO:0008006" key="4">
    <source>
        <dbReference type="Google" id="ProtNLM"/>
    </source>
</evidence>
<dbReference type="EMBL" id="FTOH01000004">
    <property type="protein sequence ID" value="SIS79343.1"/>
    <property type="molecule type" value="Genomic_DNA"/>
</dbReference>
<organism evidence="2 3">
    <name type="scientific">Thalassolituus maritimus</name>
    <dbReference type="NCBI Taxonomy" id="484498"/>
    <lineage>
        <taxon>Bacteria</taxon>
        <taxon>Pseudomonadati</taxon>
        <taxon>Pseudomonadota</taxon>
        <taxon>Gammaproteobacteria</taxon>
        <taxon>Oceanospirillales</taxon>
        <taxon>Oceanospirillaceae</taxon>
        <taxon>Thalassolituus</taxon>
    </lineage>
</organism>
<protein>
    <recommendedName>
        <fullName evidence="4">Holin-X, holin superfamily III</fullName>
    </recommendedName>
</protein>
<dbReference type="STRING" id="484498.SAMN05421686_104331"/>
<accession>A0A1N7LZV4</accession>
<dbReference type="Proteomes" id="UP000185639">
    <property type="component" value="Unassembled WGS sequence"/>
</dbReference>
<reference evidence="3" key="1">
    <citation type="submission" date="2017-01" db="EMBL/GenBank/DDBJ databases">
        <authorList>
            <person name="Varghese N."/>
            <person name="Submissions S."/>
        </authorList>
    </citation>
    <scope>NUCLEOTIDE SEQUENCE [LARGE SCALE GENOMIC DNA]</scope>
    <source>
        <strain evidence="3">DSM 24913</strain>
    </source>
</reference>
<feature type="transmembrane region" description="Helical" evidence="1">
    <location>
        <begin position="57"/>
        <end position="86"/>
    </location>
</feature>
<evidence type="ECO:0000256" key="1">
    <source>
        <dbReference type="SAM" id="Phobius"/>
    </source>
</evidence>
<dbReference type="AlphaFoldDB" id="A0A1N7LZV4"/>
<proteinExistence type="predicted"/>
<keyword evidence="1" id="KW-1133">Transmembrane helix</keyword>
<dbReference type="RefSeq" id="WP_068440098.1">
    <property type="nucleotide sequence ID" value="NZ_CAJWBH010000006.1"/>
</dbReference>